<gene>
    <name evidence="2" type="ORF">PIB30_086487</name>
</gene>
<feature type="non-terminal residue" evidence="2">
    <location>
        <position position="54"/>
    </location>
</feature>
<name>A0ABU6YQP8_9FABA</name>
<feature type="region of interest" description="Disordered" evidence="1">
    <location>
        <begin position="1"/>
        <end position="54"/>
    </location>
</feature>
<evidence type="ECO:0000313" key="3">
    <source>
        <dbReference type="Proteomes" id="UP001341840"/>
    </source>
</evidence>
<protein>
    <submittedName>
        <fullName evidence="2">Uncharacterized protein</fullName>
    </submittedName>
</protein>
<sequence length="54" mass="5833">MGVPNAPPRWQTPSLASQNATPRWETPAHVPTPTPSKLNVQASKPSRLGTFQTP</sequence>
<organism evidence="2 3">
    <name type="scientific">Stylosanthes scabra</name>
    <dbReference type="NCBI Taxonomy" id="79078"/>
    <lineage>
        <taxon>Eukaryota</taxon>
        <taxon>Viridiplantae</taxon>
        <taxon>Streptophyta</taxon>
        <taxon>Embryophyta</taxon>
        <taxon>Tracheophyta</taxon>
        <taxon>Spermatophyta</taxon>
        <taxon>Magnoliopsida</taxon>
        <taxon>eudicotyledons</taxon>
        <taxon>Gunneridae</taxon>
        <taxon>Pentapetalae</taxon>
        <taxon>rosids</taxon>
        <taxon>fabids</taxon>
        <taxon>Fabales</taxon>
        <taxon>Fabaceae</taxon>
        <taxon>Papilionoideae</taxon>
        <taxon>50 kb inversion clade</taxon>
        <taxon>dalbergioids sensu lato</taxon>
        <taxon>Dalbergieae</taxon>
        <taxon>Pterocarpus clade</taxon>
        <taxon>Stylosanthes</taxon>
    </lineage>
</organism>
<proteinExistence type="predicted"/>
<comment type="caution">
    <text evidence="2">The sequence shown here is derived from an EMBL/GenBank/DDBJ whole genome shotgun (WGS) entry which is preliminary data.</text>
</comment>
<evidence type="ECO:0000313" key="2">
    <source>
        <dbReference type="EMBL" id="MED6212740.1"/>
    </source>
</evidence>
<feature type="compositionally biased region" description="Polar residues" evidence="1">
    <location>
        <begin position="11"/>
        <end position="21"/>
    </location>
</feature>
<keyword evidence="3" id="KW-1185">Reference proteome</keyword>
<dbReference type="EMBL" id="JASCZI010243139">
    <property type="protein sequence ID" value="MED6212740.1"/>
    <property type="molecule type" value="Genomic_DNA"/>
</dbReference>
<accession>A0ABU6YQP8</accession>
<evidence type="ECO:0000256" key="1">
    <source>
        <dbReference type="SAM" id="MobiDB-lite"/>
    </source>
</evidence>
<dbReference type="Proteomes" id="UP001341840">
    <property type="component" value="Unassembled WGS sequence"/>
</dbReference>
<feature type="compositionally biased region" description="Polar residues" evidence="1">
    <location>
        <begin position="35"/>
        <end position="54"/>
    </location>
</feature>
<reference evidence="2 3" key="1">
    <citation type="journal article" date="2023" name="Plants (Basel)">
        <title>Bridging the Gap: Combining Genomics and Transcriptomics Approaches to Understand Stylosanthes scabra, an Orphan Legume from the Brazilian Caatinga.</title>
        <authorList>
            <person name="Ferreira-Neto J.R.C."/>
            <person name="da Silva M.D."/>
            <person name="Binneck E."/>
            <person name="de Melo N.F."/>
            <person name="da Silva R.H."/>
            <person name="de Melo A.L.T.M."/>
            <person name="Pandolfi V."/>
            <person name="Bustamante F.O."/>
            <person name="Brasileiro-Vidal A.C."/>
            <person name="Benko-Iseppon A.M."/>
        </authorList>
    </citation>
    <scope>NUCLEOTIDE SEQUENCE [LARGE SCALE GENOMIC DNA]</scope>
    <source>
        <tissue evidence="2">Leaves</tissue>
    </source>
</reference>